<dbReference type="GO" id="GO:0003676">
    <property type="term" value="F:nucleic acid binding"/>
    <property type="evidence" value="ECO:0007669"/>
    <property type="project" value="InterPro"/>
</dbReference>
<dbReference type="Proteomes" id="UP000185739">
    <property type="component" value="Chromosome"/>
</dbReference>
<sequence length="186" mass="20313">MGVKIYTNVMLDLETMGNGPDAAIVAIGAIAFDLEAGELGPGYYNRVDLESAVQDGGVIDASTVTWWLQQGDEARQEIARAGGLPIAVALASFAEWMGQTTIEAEVWGNGASFDNVILRSAYQRGGQPAPWAWWNDRCYRTVKAQRRHVPFERIGTHHNALSDATSQALHLIKMLRPSAFISGEPR</sequence>
<dbReference type="RefSeq" id="WP_198158957.1">
    <property type="nucleotide sequence ID" value="NZ_CP018839.1"/>
</dbReference>
<organism evidence="1 2">
    <name type="scientific">Thauera chlorobenzoica</name>
    <dbReference type="NCBI Taxonomy" id="96773"/>
    <lineage>
        <taxon>Bacteria</taxon>
        <taxon>Pseudomonadati</taxon>
        <taxon>Pseudomonadota</taxon>
        <taxon>Betaproteobacteria</taxon>
        <taxon>Rhodocyclales</taxon>
        <taxon>Zoogloeaceae</taxon>
        <taxon>Thauera</taxon>
    </lineage>
</organism>
<dbReference type="Gene3D" id="3.30.420.10">
    <property type="entry name" value="Ribonuclease H-like superfamily/Ribonuclease H"/>
    <property type="match status" value="1"/>
</dbReference>
<name>A0A1H5Z123_9RHOO</name>
<dbReference type="STRING" id="96773.Tchl_2856"/>
<keyword evidence="2" id="KW-1185">Reference proteome</keyword>
<reference evidence="1 2" key="1">
    <citation type="submission" date="2016-12" db="EMBL/GenBank/DDBJ databases">
        <title>Complete genome sequence of Thauera chlorobenzoica, a Betaproteobacterium degrading haloaromatics anaerobically to CO2 and halides.</title>
        <authorList>
            <person name="Goris T."/>
            <person name="Mergelsberg M."/>
            <person name="Boll M."/>
        </authorList>
    </citation>
    <scope>NUCLEOTIDE SEQUENCE [LARGE SCALE GENOMIC DNA]</scope>
    <source>
        <strain evidence="1 2">3CB1</strain>
    </source>
</reference>
<dbReference type="Pfam" id="PF16473">
    <property type="entry name" value="Rv2179c-like"/>
    <property type="match status" value="1"/>
</dbReference>
<dbReference type="SUPFAM" id="SSF53098">
    <property type="entry name" value="Ribonuclease H-like"/>
    <property type="match status" value="1"/>
</dbReference>
<dbReference type="InterPro" id="IPR012337">
    <property type="entry name" value="RNaseH-like_sf"/>
</dbReference>
<proteinExistence type="predicted"/>
<dbReference type="EMBL" id="CP018839">
    <property type="protein sequence ID" value="APR05679.1"/>
    <property type="molecule type" value="Genomic_DNA"/>
</dbReference>
<evidence type="ECO:0000313" key="1">
    <source>
        <dbReference type="EMBL" id="APR05679.1"/>
    </source>
</evidence>
<accession>A0A1H5Z123</accession>
<dbReference type="InterPro" id="IPR033390">
    <property type="entry name" value="Rv2179c-like"/>
</dbReference>
<dbReference type="KEGG" id="tcl:Tchl_2856"/>
<gene>
    <name evidence="1" type="ORF">Tchl_2856</name>
</gene>
<dbReference type="InterPro" id="IPR036397">
    <property type="entry name" value="RNaseH_sf"/>
</dbReference>
<protein>
    <submittedName>
        <fullName evidence="1">Exodeoxyribonuclease VIII</fullName>
    </submittedName>
</protein>
<evidence type="ECO:0000313" key="2">
    <source>
        <dbReference type="Proteomes" id="UP000185739"/>
    </source>
</evidence>
<dbReference type="AlphaFoldDB" id="A0A1H5Z123"/>